<evidence type="ECO:0000259" key="5">
    <source>
        <dbReference type="PROSITE" id="PS50893"/>
    </source>
</evidence>
<name>A0A2H3LE94_9CHLR</name>
<dbReference type="SUPFAM" id="SSF52540">
    <property type="entry name" value="P-loop containing nucleoside triphosphate hydrolases"/>
    <property type="match status" value="1"/>
</dbReference>
<dbReference type="OrthoDB" id="9775135at2"/>
<gene>
    <name evidence="6" type="ORF">A9Q02_21275</name>
</gene>
<dbReference type="Gene3D" id="3.40.50.300">
    <property type="entry name" value="P-loop containing nucleotide triphosphate hydrolases"/>
    <property type="match status" value="1"/>
</dbReference>
<keyword evidence="2" id="KW-0813">Transport</keyword>
<evidence type="ECO:0000313" key="6">
    <source>
        <dbReference type="EMBL" id="PDW01009.1"/>
    </source>
</evidence>
<accession>A0A2H3LE94</accession>
<dbReference type="GO" id="GO:0016887">
    <property type="term" value="F:ATP hydrolysis activity"/>
    <property type="evidence" value="ECO:0007669"/>
    <property type="project" value="InterPro"/>
</dbReference>
<keyword evidence="7" id="KW-1185">Reference proteome</keyword>
<comment type="similarity">
    <text evidence="1">Belongs to the ABC transporter superfamily.</text>
</comment>
<reference evidence="6 7" key="1">
    <citation type="submission" date="2016-05" db="EMBL/GenBank/DDBJ databases">
        <authorList>
            <person name="Lavstsen T."/>
            <person name="Jespersen J.S."/>
        </authorList>
    </citation>
    <scope>NUCLEOTIDE SEQUENCE [LARGE SCALE GENOMIC DNA]</scope>
    <source>
        <strain evidence="6 7">B7-9</strain>
    </source>
</reference>
<dbReference type="CDD" id="cd03230">
    <property type="entry name" value="ABC_DR_subfamily_A"/>
    <property type="match status" value="1"/>
</dbReference>
<evidence type="ECO:0000256" key="4">
    <source>
        <dbReference type="ARBA" id="ARBA00022840"/>
    </source>
</evidence>
<dbReference type="GO" id="GO:0005524">
    <property type="term" value="F:ATP binding"/>
    <property type="evidence" value="ECO:0007669"/>
    <property type="project" value="UniProtKB-KW"/>
</dbReference>
<feature type="domain" description="ABC transporter" evidence="5">
    <location>
        <begin position="7"/>
        <end position="237"/>
    </location>
</feature>
<keyword evidence="4 6" id="KW-0067">ATP-binding</keyword>
<evidence type="ECO:0000313" key="7">
    <source>
        <dbReference type="Proteomes" id="UP000220922"/>
    </source>
</evidence>
<evidence type="ECO:0000256" key="2">
    <source>
        <dbReference type="ARBA" id="ARBA00022448"/>
    </source>
</evidence>
<dbReference type="EMBL" id="LYXE01000017">
    <property type="protein sequence ID" value="PDW01009.1"/>
    <property type="molecule type" value="Genomic_DNA"/>
</dbReference>
<dbReference type="PANTHER" id="PTHR43335:SF4">
    <property type="entry name" value="ABC TRANSPORTER, ATP-BINDING PROTEIN"/>
    <property type="match status" value="1"/>
</dbReference>
<sequence>MATPPVIATTGLSKRYGATAALEDLHLCVPRHAICGFLGPNGAGKTTTIKLLLGLMRPSAGTGTIFGHDIVRDSLAIRTRVGYLPQQPAFYPELTARETLRFTASFFYHGPSHLIEARIKELLHLVGLEAKADRAVGGFSGGERQRLGIAQAQLNAPDLLILDEPAAALDPLGRRDVLTIMERLRSQTTIFYSTHILDDVQQVSDTVVIMHQGRLVRQGPITALLHGGQPCFTVTLSGDSTALTQRLSQVPWIAQISVSHQNGTTEWQIAVDDEASAERELFRLLAQDAQVTVHSYGRTTVELETIFMQLVEGSSHAR</sequence>
<dbReference type="Proteomes" id="UP000220922">
    <property type="component" value="Unassembled WGS sequence"/>
</dbReference>
<keyword evidence="3" id="KW-0547">Nucleotide-binding</keyword>
<dbReference type="AlphaFoldDB" id="A0A2H3LE94"/>
<dbReference type="RefSeq" id="WP_097650616.1">
    <property type="nucleotide sequence ID" value="NZ_LYXE01000017.1"/>
</dbReference>
<dbReference type="InterPro" id="IPR027417">
    <property type="entry name" value="P-loop_NTPase"/>
</dbReference>
<dbReference type="Pfam" id="PF00005">
    <property type="entry name" value="ABC_tran"/>
    <property type="match status" value="1"/>
</dbReference>
<dbReference type="PANTHER" id="PTHR43335">
    <property type="entry name" value="ABC TRANSPORTER, ATP-BINDING PROTEIN"/>
    <property type="match status" value="1"/>
</dbReference>
<dbReference type="InterPro" id="IPR003439">
    <property type="entry name" value="ABC_transporter-like_ATP-bd"/>
</dbReference>
<evidence type="ECO:0000256" key="1">
    <source>
        <dbReference type="ARBA" id="ARBA00005417"/>
    </source>
</evidence>
<organism evidence="6 7">
    <name type="scientific">Candidatus Chloroploca asiatica</name>
    <dbReference type="NCBI Taxonomy" id="1506545"/>
    <lineage>
        <taxon>Bacteria</taxon>
        <taxon>Bacillati</taxon>
        <taxon>Chloroflexota</taxon>
        <taxon>Chloroflexia</taxon>
        <taxon>Chloroflexales</taxon>
        <taxon>Chloroflexineae</taxon>
        <taxon>Oscillochloridaceae</taxon>
        <taxon>Candidatus Chloroploca</taxon>
    </lineage>
</organism>
<comment type="caution">
    <text evidence="6">The sequence shown here is derived from an EMBL/GenBank/DDBJ whole genome shotgun (WGS) entry which is preliminary data.</text>
</comment>
<proteinExistence type="inferred from homology"/>
<dbReference type="SMART" id="SM00382">
    <property type="entry name" value="AAA"/>
    <property type="match status" value="1"/>
</dbReference>
<evidence type="ECO:0000256" key="3">
    <source>
        <dbReference type="ARBA" id="ARBA00022741"/>
    </source>
</evidence>
<protein>
    <submittedName>
        <fullName evidence="6">Multidrug ABC transporter ATP-binding protein</fullName>
    </submittedName>
</protein>
<dbReference type="PROSITE" id="PS50893">
    <property type="entry name" value="ABC_TRANSPORTER_2"/>
    <property type="match status" value="1"/>
</dbReference>
<dbReference type="InterPro" id="IPR003593">
    <property type="entry name" value="AAA+_ATPase"/>
</dbReference>